<proteinExistence type="predicted"/>
<evidence type="ECO:0000313" key="1">
    <source>
        <dbReference type="EMBL" id="PXX56705.1"/>
    </source>
</evidence>
<reference evidence="1 2" key="1">
    <citation type="submission" date="2018-05" db="EMBL/GenBank/DDBJ databases">
        <title>Genomic Encyclopedia of Type Strains, Phase IV (KMG-IV): sequencing the most valuable type-strain genomes for metagenomic binning, comparative biology and taxonomic classification.</title>
        <authorList>
            <person name="Goeker M."/>
        </authorList>
    </citation>
    <scope>NUCLEOTIDE SEQUENCE [LARGE SCALE GENOMIC DNA]</scope>
    <source>
        <strain evidence="1 2">DSM 24995</strain>
    </source>
</reference>
<gene>
    <name evidence="1" type="ORF">DFR60_1019</name>
</gene>
<dbReference type="AlphaFoldDB" id="A0A2V3YBF8"/>
<protein>
    <submittedName>
        <fullName evidence="1">Uncharacterized protein</fullName>
    </submittedName>
</protein>
<sequence>MSMKIALYLRMTSQEDKSDLLKVYSDKAAVLFFNSDNCGGDDFYYTRCGLFYGLRTAQIGYPERLRKSRRNYKNIGNDH</sequence>
<name>A0A2V3YBF8_9FIRM</name>
<dbReference type="EMBL" id="QJKD01000001">
    <property type="protein sequence ID" value="PXX56705.1"/>
    <property type="molecule type" value="Genomic_DNA"/>
</dbReference>
<accession>A0A2V3YBF8</accession>
<evidence type="ECO:0000313" key="2">
    <source>
        <dbReference type="Proteomes" id="UP000248057"/>
    </source>
</evidence>
<comment type="caution">
    <text evidence="1">The sequence shown here is derived from an EMBL/GenBank/DDBJ whole genome shotgun (WGS) entry which is preliminary data.</text>
</comment>
<dbReference type="Proteomes" id="UP000248057">
    <property type="component" value="Unassembled WGS sequence"/>
</dbReference>
<keyword evidence="2" id="KW-1185">Reference proteome</keyword>
<organism evidence="1 2">
    <name type="scientific">Hungatella effluvii</name>
    <dbReference type="NCBI Taxonomy" id="1096246"/>
    <lineage>
        <taxon>Bacteria</taxon>
        <taxon>Bacillati</taxon>
        <taxon>Bacillota</taxon>
        <taxon>Clostridia</taxon>
        <taxon>Lachnospirales</taxon>
        <taxon>Lachnospiraceae</taxon>
        <taxon>Hungatella</taxon>
    </lineage>
</organism>